<dbReference type="InterPro" id="IPR003591">
    <property type="entry name" value="Leu-rich_rpt_typical-subtyp"/>
</dbReference>
<feature type="compositionally biased region" description="Polar residues" evidence="3">
    <location>
        <begin position="331"/>
        <end position="341"/>
    </location>
</feature>
<dbReference type="Proteomes" id="UP000308197">
    <property type="component" value="Unassembled WGS sequence"/>
</dbReference>
<evidence type="ECO:0000256" key="1">
    <source>
        <dbReference type="ARBA" id="ARBA00022614"/>
    </source>
</evidence>
<dbReference type="InterPro" id="IPR025875">
    <property type="entry name" value="Leu-rich_rpt_4"/>
</dbReference>
<feature type="region of interest" description="Disordered" evidence="3">
    <location>
        <begin position="713"/>
        <end position="734"/>
    </location>
</feature>
<proteinExistence type="predicted"/>
<dbReference type="Pfam" id="PF12799">
    <property type="entry name" value="LRR_4"/>
    <property type="match status" value="1"/>
</dbReference>
<keyword evidence="5" id="KW-1185">Reference proteome</keyword>
<feature type="region of interest" description="Disordered" evidence="3">
    <location>
        <begin position="1391"/>
        <end position="1478"/>
    </location>
</feature>
<feature type="region of interest" description="Disordered" evidence="3">
    <location>
        <begin position="843"/>
        <end position="916"/>
    </location>
</feature>
<organism evidence="4 5">
    <name type="scientific">Polyporus arcularius HHB13444</name>
    <dbReference type="NCBI Taxonomy" id="1314778"/>
    <lineage>
        <taxon>Eukaryota</taxon>
        <taxon>Fungi</taxon>
        <taxon>Dikarya</taxon>
        <taxon>Basidiomycota</taxon>
        <taxon>Agaricomycotina</taxon>
        <taxon>Agaricomycetes</taxon>
        <taxon>Polyporales</taxon>
        <taxon>Polyporaceae</taxon>
        <taxon>Polyporus</taxon>
    </lineage>
</organism>
<feature type="compositionally biased region" description="Polar residues" evidence="3">
    <location>
        <begin position="198"/>
        <end position="209"/>
    </location>
</feature>
<dbReference type="SMART" id="SM00369">
    <property type="entry name" value="LRR_TYP"/>
    <property type="match status" value="5"/>
</dbReference>
<dbReference type="InterPro" id="IPR032675">
    <property type="entry name" value="LRR_dom_sf"/>
</dbReference>
<keyword evidence="1" id="KW-0433">Leucine-rich repeat</keyword>
<feature type="compositionally biased region" description="Polar residues" evidence="3">
    <location>
        <begin position="255"/>
        <end position="264"/>
    </location>
</feature>
<feature type="region of interest" description="Disordered" evidence="3">
    <location>
        <begin position="246"/>
        <end position="265"/>
    </location>
</feature>
<feature type="compositionally biased region" description="Basic and acidic residues" evidence="3">
    <location>
        <begin position="1433"/>
        <end position="1442"/>
    </location>
</feature>
<dbReference type="GO" id="GO:0061499">
    <property type="term" value="C:outer plaque of mitotic spindle pole body"/>
    <property type="evidence" value="ECO:0007669"/>
    <property type="project" value="TreeGrafter"/>
</dbReference>
<feature type="region of interest" description="Disordered" evidence="3">
    <location>
        <begin position="23"/>
        <end position="94"/>
    </location>
</feature>
<dbReference type="InterPro" id="IPR052574">
    <property type="entry name" value="CDIRP"/>
</dbReference>
<evidence type="ECO:0008006" key="6">
    <source>
        <dbReference type="Google" id="ProtNLM"/>
    </source>
</evidence>
<feature type="region of interest" description="Disordered" evidence="3">
    <location>
        <begin position="749"/>
        <end position="780"/>
    </location>
</feature>
<dbReference type="SMART" id="SM00365">
    <property type="entry name" value="LRR_SD22"/>
    <property type="match status" value="5"/>
</dbReference>
<feature type="region of interest" description="Disordered" evidence="3">
    <location>
        <begin position="441"/>
        <end position="511"/>
    </location>
</feature>
<name>A0A5C3PAB4_9APHY</name>
<feature type="region of interest" description="Disordered" evidence="3">
    <location>
        <begin position="928"/>
        <end position="990"/>
    </location>
</feature>
<feature type="compositionally biased region" description="Polar residues" evidence="3">
    <location>
        <begin position="115"/>
        <end position="138"/>
    </location>
</feature>
<feature type="compositionally biased region" description="Polar residues" evidence="3">
    <location>
        <begin position="31"/>
        <end position="45"/>
    </location>
</feature>
<dbReference type="GO" id="GO:0031028">
    <property type="term" value="P:septation initiation signaling"/>
    <property type="evidence" value="ECO:0007669"/>
    <property type="project" value="TreeGrafter"/>
</dbReference>
<dbReference type="EMBL" id="ML211207">
    <property type="protein sequence ID" value="TFK86272.1"/>
    <property type="molecule type" value="Genomic_DNA"/>
</dbReference>
<feature type="compositionally biased region" description="Polar residues" evidence="3">
    <location>
        <begin position="370"/>
        <end position="392"/>
    </location>
</feature>
<feature type="region of interest" description="Disordered" evidence="3">
    <location>
        <begin position="106"/>
        <end position="216"/>
    </location>
</feature>
<dbReference type="PANTHER" id="PTHR47566">
    <property type="match status" value="1"/>
</dbReference>
<dbReference type="STRING" id="1314778.A0A5C3PAB4"/>
<feature type="compositionally biased region" description="Polar residues" evidence="3">
    <location>
        <begin position="1417"/>
        <end position="1432"/>
    </location>
</feature>
<evidence type="ECO:0000256" key="2">
    <source>
        <dbReference type="ARBA" id="ARBA00022737"/>
    </source>
</evidence>
<dbReference type="SUPFAM" id="SSF52047">
    <property type="entry name" value="RNI-like"/>
    <property type="match status" value="1"/>
</dbReference>
<dbReference type="SUPFAM" id="SSF52058">
    <property type="entry name" value="L domain-like"/>
    <property type="match status" value="1"/>
</dbReference>
<dbReference type="InterPro" id="IPR001611">
    <property type="entry name" value="Leu-rich_rpt"/>
</dbReference>
<feature type="compositionally biased region" description="Basic and acidic residues" evidence="3">
    <location>
        <begin position="343"/>
        <end position="359"/>
    </location>
</feature>
<evidence type="ECO:0000256" key="3">
    <source>
        <dbReference type="SAM" id="MobiDB-lite"/>
    </source>
</evidence>
<dbReference type="GO" id="GO:0035591">
    <property type="term" value="F:signaling adaptor activity"/>
    <property type="evidence" value="ECO:0007669"/>
    <property type="project" value="TreeGrafter"/>
</dbReference>
<feature type="compositionally biased region" description="Pro residues" evidence="3">
    <location>
        <begin position="185"/>
        <end position="194"/>
    </location>
</feature>
<keyword evidence="2" id="KW-0677">Repeat</keyword>
<protein>
    <recommendedName>
        <fullName evidence="6">L domain-like protein</fullName>
    </recommendedName>
</protein>
<gene>
    <name evidence="4" type="ORF">K466DRAFT_493138</name>
</gene>
<feature type="region of interest" description="Disordered" evidence="3">
    <location>
        <begin position="329"/>
        <end position="392"/>
    </location>
</feature>
<evidence type="ECO:0000313" key="4">
    <source>
        <dbReference type="EMBL" id="TFK86272.1"/>
    </source>
</evidence>
<dbReference type="Gene3D" id="3.80.10.10">
    <property type="entry name" value="Ribonuclease Inhibitor"/>
    <property type="match status" value="3"/>
</dbReference>
<dbReference type="GO" id="GO:1902412">
    <property type="term" value="P:regulation of mitotic cytokinesis"/>
    <property type="evidence" value="ECO:0007669"/>
    <property type="project" value="TreeGrafter"/>
</dbReference>
<reference evidence="4 5" key="1">
    <citation type="journal article" date="2019" name="Nat. Ecol. Evol.">
        <title>Megaphylogeny resolves global patterns of mushroom evolution.</title>
        <authorList>
            <person name="Varga T."/>
            <person name="Krizsan K."/>
            <person name="Foldi C."/>
            <person name="Dima B."/>
            <person name="Sanchez-Garcia M."/>
            <person name="Sanchez-Ramirez S."/>
            <person name="Szollosi G.J."/>
            <person name="Szarkandi J.G."/>
            <person name="Papp V."/>
            <person name="Albert L."/>
            <person name="Andreopoulos W."/>
            <person name="Angelini C."/>
            <person name="Antonin V."/>
            <person name="Barry K.W."/>
            <person name="Bougher N.L."/>
            <person name="Buchanan P."/>
            <person name="Buyck B."/>
            <person name="Bense V."/>
            <person name="Catcheside P."/>
            <person name="Chovatia M."/>
            <person name="Cooper J."/>
            <person name="Damon W."/>
            <person name="Desjardin D."/>
            <person name="Finy P."/>
            <person name="Geml J."/>
            <person name="Haridas S."/>
            <person name="Hughes K."/>
            <person name="Justo A."/>
            <person name="Karasinski D."/>
            <person name="Kautmanova I."/>
            <person name="Kiss B."/>
            <person name="Kocsube S."/>
            <person name="Kotiranta H."/>
            <person name="LaButti K.M."/>
            <person name="Lechner B.E."/>
            <person name="Liimatainen K."/>
            <person name="Lipzen A."/>
            <person name="Lukacs Z."/>
            <person name="Mihaltcheva S."/>
            <person name="Morgado L.N."/>
            <person name="Niskanen T."/>
            <person name="Noordeloos M.E."/>
            <person name="Ohm R.A."/>
            <person name="Ortiz-Santana B."/>
            <person name="Ovrebo C."/>
            <person name="Racz N."/>
            <person name="Riley R."/>
            <person name="Savchenko A."/>
            <person name="Shiryaev A."/>
            <person name="Soop K."/>
            <person name="Spirin V."/>
            <person name="Szebenyi C."/>
            <person name="Tomsovsky M."/>
            <person name="Tulloss R.E."/>
            <person name="Uehling J."/>
            <person name="Grigoriev I.V."/>
            <person name="Vagvolgyi C."/>
            <person name="Papp T."/>
            <person name="Martin F.M."/>
            <person name="Miettinen O."/>
            <person name="Hibbett D.S."/>
            <person name="Nagy L.G."/>
        </authorList>
    </citation>
    <scope>NUCLEOTIDE SEQUENCE [LARGE SCALE GENOMIC DNA]</scope>
    <source>
        <strain evidence="4 5">HHB13444</strain>
    </source>
</reference>
<feature type="compositionally biased region" description="Polar residues" evidence="3">
    <location>
        <begin position="474"/>
        <end position="492"/>
    </location>
</feature>
<dbReference type="InParanoid" id="A0A5C3PAB4"/>
<accession>A0A5C3PAB4</accession>
<feature type="compositionally biased region" description="Polar residues" evidence="3">
    <location>
        <begin position="441"/>
        <end position="455"/>
    </location>
</feature>
<feature type="compositionally biased region" description="Basic and acidic residues" evidence="3">
    <location>
        <begin position="1468"/>
        <end position="1478"/>
    </location>
</feature>
<evidence type="ECO:0000313" key="5">
    <source>
        <dbReference type="Proteomes" id="UP000308197"/>
    </source>
</evidence>
<feature type="compositionally biased region" description="Acidic residues" evidence="3">
    <location>
        <begin position="928"/>
        <end position="937"/>
    </location>
</feature>
<sequence length="1560" mass="168851">MSSAQPKPAWLTDELADVDGIDWEDDDQSADFDQSGSELSFTQPLGSVLVRNSDLGSPHDGPESDNSGGTFIVREEMPTVPLLPKTPGRNKKPIVKDFFSPLALEKMFEPPSPPHSATSLPPQTLRSTAAPSVRSRLSQVHVPPSEPSLMEEDEEDRPISAANVQARDGLKVDDAQAQFTFTAPRPSPFNPAGPLPEAQSTPGPTNPSRFLNAPPTDPRLRLFQFQYDTFTRDHLSAMVDSIAVNTPSGEGPPTTRGSQLSTPSGLFPINESEASFSRLRSAKRVKLSPASDFSGEKGDGAAIIMRPNSRRDYVGESRNLMEQIRKARDFSTVSTVATSRSPGADRIDSPEDHVKEPPQRRPSFLAVPDNGSSKDPTPNGTVSSKQSGYSSLGFRQQAQSLMEQIRKDMKGSKRLFSGDTEASHLHDDDITEASIVSADNTVPSLRSRNGDTNTLGGLRRPSSVLPQARRPSGVVTSRMTSVSRGKQRTTASPRKARHTHSARPSEDLTRDLTGDFTRMSLESSNMLAQFPSPPAATDVSSAPPPVCLVTASTSTAPPSPVKPSPGLLAPPISGAVPAYPSSSVRAGRNEDMTRFVSSSTASGTTLTVGSAESFVKHAGPKPSTQLHITQIKPSDVGELPERVGKMVFDRVMMRWVKATAMATAGMTDAHGDAGAGLGASESEDPFRDIESLREDDSMTMDKSRIEDVFSEVEDAEEAELTSFSTDGPSQDLIHAGDEDEAVDSLFTDSDASASDDEREDGTGSTVPTATMDLPLERPDANPAFADESMVEPVYGDTPPRFLVGAPRGPAGPSVVAATPLPASRSVSGMTPVPRSALKSTSITPMSVMKGNKMQTPANRRGHRRSVSFSDGKRDGPIRGIGRNIPTPDGSALGDDDSPLPSGSRAGDRSNAVLVPSTRSKRIANLLDDLENTDFEEDSPSKGSSSSRPPTDEMRPRPNTAPGSASGSARHASQRLFSRSADPQTPRGMSGNATFLTECSFGVAHDRLVQVITDVQPFEPHWEELTSIDLSGRNIDSTARLKEFLPKLDSLSLNSNQLSWLSGVPSTVRTLSVASNLLTGVTSFSHLLNLENLDISRNQVDSLRQLECLKHLRELRADGNHIANVDGLQKMDGLIKLSLQGNVIREIDLNDFRWTRLEMLNLSHNRLSSIGGLASVPSLVALNLDNNLLGEFEPEVAMPRLRILRLSGNRLQTLNATPFPNLRTLYADNNSLGSIVKAYRLTKLENLSVRNQSGRAGLSISIRDVRDVKRLYLSGNPLKPGFLSEPCYHLVYLELAACRLITLPADFSRMVPNVRVLNLNYNFIEDPRPLEGLTRLRKLTIIGSRIKGAKQLVRMVRGMKDIEMIDFRMNPCTLGWYLPLLVKDVPGALQPSDGDRAGDLPALESGPIGGARPEENNRQGSSRAPQAVPGSSSCREHREHTEADAPLSQAGRGRSSSTTVMLPDASDGEVQKPRKERGQKELVWRELDAKFRRDLPDESYVGRLAYRGLVMRACPNISMLDGIEVERKERDKAERLLRSIFGAGKAKDAGLSGMTMEVEGS</sequence>
<dbReference type="PROSITE" id="PS51450">
    <property type="entry name" value="LRR"/>
    <property type="match status" value="3"/>
</dbReference>
<dbReference type="PANTHER" id="PTHR47566:SF1">
    <property type="entry name" value="PROTEIN NUD1"/>
    <property type="match status" value="1"/>
</dbReference>